<organism evidence="2 3">
    <name type="scientific">Prosthecochloris ethylica</name>
    <dbReference type="NCBI Taxonomy" id="2743976"/>
    <lineage>
        <taxon>Bacteria</taxon>
        <taxon>Pseudomonadati</taxon>
        <taxon>Chlorobiota</taxon>
        <taxon>Chlorobiia</taxon>
        <taxon>Chlorobiales</taxon>
        <taxon>Chlorobiaceae</taxon>
        <taxon>Prosthecochloris</taxon>
    </lineage>
</organism>
<keyword evidence="1" id="KW-0472">Membrane</keyword>
<feature type="transmembrane region" description="Helical" evidence="1">
    <location>
        <begin position="36"/>
        <end position="53"/>
    </location>
</feature>
<keyword evidence="1" id="KW-0812">Transmembrane</keyword>
<reference evidence="2 3" key="1">
    <citation type="journal article" date="2020" name="Microorganisms">
        <title>Simultaneous Genome Sequencing of Prosthecochloris ethylica and Desulfuromonas acetoxidans within a Syntrophic Mixture Reveals Unique Pili and Protein Interactions.</title>
        <authorList>
            <person name="Kyndt J.A."/>
            <person name="Van Beeumen J.J."/>
            <person name="Meyer T.E."/>
        </authorList>
    </citation>
    <scope>NUCLEOTIDE SEQUENCE [LARGE SCALE GENOMIC DNA]</scope>
    <source>
        <strain evidence="2 3">N3</strain>
    </source>
</reference>
<keyword evidence="3" id="KW-1185">Reference proteome</keyword>
<evidence type="ECO:0000256" key="1">
    <source>
        <dbReference type="SAM" id="Phobius"/>
    </source>
</evidence>
<evidence type="ECO:0000313" key="3">
    <source>
        <dbReference type="Proteomes" id="UP000619838"/>
    </source>
</evidence>
<dbReference type="RefSeq" id="WP_114607609.1">
    <property type="nucleotide sequence ID" value="NZ_JABVZQ010000006.1"/>
</dbReference>
<proteinExistence type="predicted"/>
<keyword evidence="1" id="KW-1133">Transmembrane helix</keyword>
<dbReference type="Proteomes" id="UP000619838">
    <property type="component" value="Unassembled WGS sequence"/>
</dbReference>
<protein>
    <submittedName>
        <fullName evidence="2">Uncharacterized protein</fullName>
    </submittedName>
</protein>
<sequence>MDQIISLLVSNPLYLVAAVMVAVVILLVTLKKVIRLALLLASLFVLYIAYLYWTGADVTGSVQGVEDFVLDMWQKITLYLKSLGS</sequence>
<evidence type="ECO:0000313" key="2">
    <source>
        <dbReference type="EMBL" id="MBF0637522.1"/>
    </source>
</evidence>
<dbReference type="EMBL" id="JADGII010000024">
    <property type="protein sequence ID" value="MBF0637522.1"/>
    <property type="molecule type" value="Genomic_DNA"/>
</dbReference>
<accession>A0ABR9XUG4</accession>
<gene>
    <name evidence="2" type="ORF">INT08_10115</name>
</gene>
<feature type="transmembrane region" description="Helical" evidence="1">
    <location>
        <begin position="12"/>
        <end position="29"/>
    </location>
</feature>
<name>A0ABR9XUG4_9CHLB</name>
<comment type="caution">
    <text evidence="2">The sequence shown here is derived from an EMBL/GenBank/DDBJ whole genome shotgun (WGS) entry which is preliminary data.</text>
</comment>